<dbReference type="Proteomes" id="UP000281813">
    <property type="component" value="Unassembled WGS sequence"/>
</dbReference>
<gene>
    <name evidence="1" type="ORF">D8M05_18865</name>
</gene>
<comment type="caution">
    <text evidence="1">The sequence shown here is derived from an EMBL/GenBank/DDBJ whole genome shotgun (WGS) entry which is preliminary data.</text>
</comment>
<dbReference type="InterPro" id="IPR036249">
    <property type="entry name" value="Thioredoxin-like_sf"/>
</dbReference>
<sequence>MTNKNMICDLETGVCGVTEEEDMEMIDFNQPKKSINLYYVTDPICSHCWAIEPTLRRFNEQYGHYFNFHTVMGGLLEKWHDGPIDPANGIYKPADVAGHWREVGEYSRMPIDGSLMVDNPVQSSYPPSRVFKVIQKHHHDELAYKYLRRTREALFAFNQNISNISVMINIVNNLGLDGKAILNEAEQPIGQQLLNEDFSLARSLGVRGFPSIVMINEENKGVKITGGRTLEYYVDGLKQVLDVEELHPKQEPSLSHLLKKEKLLFSKEIEAMYDVEKADINHFIERELSPSSYQTKEILGELYIVTTAKK</sequence>
<reference evidence="1 2" key="1">
    <citation type="journal article" date="2015" name="Antonie Van Leeuwenhoek">
        <title>Oceanobacillus bengalensis sp. nov., a bacterium isolated from seawater of the Bay of Bengal.</title>
        <authorList>
            <person name="Yongchang O."/>
            <person name="Xiang W."/>
            <person name="Wang G."/>
        </authorList>
    </citation>
    <scope>NUCLEOTIDE SEQUENCE [LARGE SCALE GENOMIC DNA]</scope>
    <source>
        <strain evidence="1 2">MCCC 1K00260</strain>
    </source>
</reference>
<name>A0A494YRN5_9BACI</name>
<evidence type="ECO:0000313" key="2">
    <source>
        <dbReference type="Proteomes" id="UP000281813"/>
    </source>
</evidence>
<evidence type="ECO:0000313" key="1">
    <source>
        <dbReference type="EMBL" id="RKQ12129.1"/>
    </source>
</evidence>
<dbReference type="OrthoDB" id="9813770at2"/>
<dbReference type="EMBL" id="RBZO01000048">
    <property type="protein sequence ID" value="RKQ12129.1"/>
    <property type="molecule type" value="Genomic_DNA"/>
</dbReference>
<organism evidence="1 2">
    <name type="scientific">Oceanobacillus bengalensis</name>
    <dbReference type="NCBI Taxonomy" id="1435466"/>
    <lineage>
        <taxon>Bacteria</taxon>
        <taxon>Bacillati</taxon>
        <taxon>Bacillota</taxon>
        <taxon>Bacilli</taxon>
        <taxon>Bacillales</taxon>
        <taxon>Bacillaceae</taxon>
        <taxon>Oceanobacillus</taxon>
    </lineage>
</organism>
<dbReference type="SUPFAM" id="SSF52833">
    <property type="entry name" value="Thioredoxin-like"/>
    <property type="match status" value="1"/>
</dbReference>
<dbReference type="PANTHER" id="PTHR13887">
    <property type="entry name" value="GLUTATHIONE S-TRANSFERASE KAPPA"/>
    <property type="match status" value="1"/>
</dbReference>
<keyword evidence="2" id="KW-1185">Reference proteome</keyword>
<proteinExistence type="predicted"/>
<dbReference type="Gene3D" id="3.40.30.10">
    <property type="entry name" value="Glutaredoxin"/>
    <property type="match status" value="1"/>
</dbReference>
<dbReference type="RefSeq" id="WP_121134553.1">
    <property type="nucleotide sequence ID" value="NZ_JBHUFK010000054.1"/>
</dbReference>
<dbReference type="PANTHER" id="PTHR13887:SF54">
    <property type="entry name" value="DSBA FAMILY PROTEIN"/>
    <property type="match status" value="1"/>
</dbReference>
<dbReference type="CDD" id="cd03025">
    <property type="entry name" value="DsbA_FrnE_like"/>
    <property type="match status" value="1"/>
</dbReference>
<dbReference type="Gene3D" id="1.10.472.60">
    <property type="entry name" value="putative protein disulfide isomerase domain"/>
    <property type="match status" value="1"/>
</dbReference>
<accession>A0A494YRN5</accession>
<protein>
    <submittedName>
        <fullName evidence="1">DsbA family protein</fullName>
    </submittedName>
</protein>
<dbReference type="Pfam" id="PF13743">
    <property type="entry name" value="Thioredoxin_5"/>
    <property type="match status" value="1"/>
</dbReference>
<dbReference type="AlphaFoldDB" id="A0A494YRN5"/>